<name>A0ABV2EYD4_9BACL</name>
<protein>
    <recommendedName>
        <fullName evidence="3">Transposase</fullName>
    </recommendedName>
</protein>
<keyword evidence="2" id="KW-1185">Reference proteome</keyword>
<evidence type="ECO:0000313" key="1">
    <source>
        <dbReference type="EMBL" id="MET3544651.1"/>
    </source>
</evidence>
<comment type="caution">
    <text evidence="1">The sequence shown here is derived from an EMBL/GenBank/DDBJ whole genome shotgun (WGS) entry which is preliminary data.</text>
</comment>
<proteinExistence type="predicted"/>
<evidence type="ECO:0000313" key="2">
    <source>
        <dbReference type="Proteomes" id="UP001549098"/>
    </source>
</evidence>
<accession>A0ABV2EYD4</accession>
<dbReference type="EMBL" id="JBEPLV010000001">
    <property type="protein sequence ID" value="MET3544651.1"/>
    <property type="molecule type" value="Genomic_DNA"/>
</dbReference>
<organism evidence="1 2">
    <name type="scientific">Paenibacillus favisporus</name>
    <dbReference type="NCBI Taxonomy" id="221028"/>
    <lineage>
        <taxon>Bacteria</taxon>
        <taxon>Bacillati</taxon>
        <taxon>Bacillota</taxon>
        <taxon>Bacilli</taxon>
        <taxon>Bacillales</taxon>
        <taxon>Paenibacillaceae</taxon>
        <taxon>Paenibacillus</taxon>
    </lineage>
</organism>
<evidence type="ECO:0008006" key="3">
    <source>
        <dbReference type="Google" id="ProtNLM"/>
    </source>
</evidence>
<dbReference type="Proteomes" id="UP001549098">
    <property type="component" value="Unassembled WGS sequence"/>
</dbReference>
<sequence>MSAIVYYRQKMEQRKIKWSRTDQAIQSGQPISEVYNLSVN</sequence>
<reference evidence="1 2" key="1">
    <citation type="submission" date="2024-06" db="EMBL/GenBank/DDBJ databases">
        <title>Genomic Encyclopedia of Type Strains, Phase IV (KMG-IV): sequencing the most valuable type-strain genomes for metagenomic binning, comparative biology and taxonomic classification.</title>
        <authorList>
            <person name="Goeker M."/>
        </authorList>
    </citation>
    <scope>NUCLEOTIDE SEQUENCE [LARGE SCALE GENOMIC DNA]</scope>
    <source>
        <strain evidence="1 2">DSM 17253</strain>
    </source>
</reference>
<gene>
    <name evidence="1" type="ORF">ABID47_001245</name>
</gene>